<reference evidence="5 6" key="1">
    <citation type="submission" date="2016-07" db="EMBL/GenBank/DDBJ databases">
        <title>Genomic analysis of zinc-resistant bacterium Mucilaginibacter pedocola TBZ30.</title>
        <authorList>
            <person name="Huang J."/>
            <person name="Tang J."/>
        </authorList>
    </citation>
    <scope>NUCLEOTIDE SEQUENCE [LARGE SCALE GENOMIC DNA]</scope>
    <source>
        <strain evidence="5 6">TBZ30</strain>
    </source>
</reference>
<sequence>MQSLLYNISQVLGIAILHSLWQGLLVWFLLRIAFGAMPLLPAAKKYNVALLAMFGIAAWFMVTLFKEASNFNWHPVNTTGAGFVQQPGLVNQLSPFTAQADRYYYVIEGYLPYISILYIAGLVVNLLKLSYCRLKLRQIKKALLPAAQLQWLTEEFAAKLNISRYVRVHFSELVDVPCMLGYLKPIILLPISLSANLTVAETEAILLHELAHIKRNDYLVNLLQQVINSLLFFNPFAQIINRLISVERENCCDDLVVQTTNNPLVYARALLKLEESRHANLQFALAASTNKNVLLTRIERIMKTQQKIGNIRHLVLAILLLAGSLSSIAWLNPEIKNGKVTVKAVKPAEVIDNLNTLFADTTRKKAAKAKPAKKAVAANKTKTYVNDEGIHYNFNDPELDRLSADVQKQADVINKYYNSAEFKAISADLEKRGKEIGDFYAKPELTSLSEKMGKLGEEFSKKYGNNPDAEKYSQQMGELGKKMGDYYNSSAFKDMNNALRKKYNITSDYNDSRDENYKKYQDELHTKIPADVQQYSETMRALGEKMRSFYQSADYVAARDQMKLMGDSMRKAYNNPAMKQQQEEMRKLSQKMHDYTKSPELARAKKELKEASARLKAYTKTPAFEKKMKEYRKQMKAYNWDNNFKFDYDNDNNNNNDNDNDSNDSAERIKKEIKEARKAAEEAAKEAPAEPVKP</sequence>
<dbReference type="CDD" id="cd07341">
    <property type="entry name" value="M56_BlaR1_MecR1_like"/>
    <property type="match status" value="1"/>
</dbReference>
<dbReference type="Pfam" id="PF05569">
    <property type="entry name" value="Peptidase_M56"/>
    <property type="match status" value="1"/>
</dbReference>
<dbReference type="InterPro" id="IPR052173">
    <property type="entry name" value="Beta-lactam_resp_regulator"/>
</dbReference>
<feature type="domain" description="Peptidase M56" evidence="4">
    <location>
        <begin position="18"/>
        <end position="299"/>
    </location>
</feature>
<dbReference type="STRING" id="1792845.BC343_09270"/>
<feature type="transmembrane region" description="Helical" evidence="3">
    <location>
        <begin position="110"/>
        <end position="131"/>
    </location>
</feature>
<name>A0A1S9PCX1_9SPHI</name>
<feature type="transmembrane region" description="Helical" evidence="3">
    <location>
        <begin position="46"/>
        <end position="65"/>
    </location>
</feature>
<evidence type="ECO:0000256" key="2">
    <source>
        <dbReference type="SAM" id="MobiDB-lite"/>
    </source>
</evidence>
<feature type="compositionally biased region" description="Low complexity" evidence="2">
    <location>
        <begin position="643"/>
        <end position="657"/>
    </location>
</feature>
<keyword evidence="3" id="KW-1133">Transmembrane helix</keyword>
<keyword evidence="6" id="KW-1185">Reference proteome</keyword>
<evidence type="ECO:0000256" key="3">
    <source>
        <dbReference type="SAM" id="Phobius"/>
    </source>
</evidence>
<organism evidence="5 6">
    <name type="scientific">Mucilaginibacter pedocola</name>
    <dbReference type="NCBI Taxonomy" id="1792845"/>
    <lineage>
        <taxon>Bacteria</taxon>
        <taxon>Pseudomonadati</taxon>
        <taxon>Bacteroidota</taxon>
        <taxon>Sphingobacteriia</taxon>
        <taxon>Sphingobacteriales</taxon>
        <taxon>Sphingobacteriaceae</taxon>
        <taxon>Mucilaginibacter</taxon>
    </lineage>
</organism>
<proteinExistence type="predicted"/>
<dbReference type="InterPro" id="IPR008756">
    <property type="entry name" value="Peptidase_M56"/>
</dbReference>
<dbReference type="Gene3D" id="3.30.2010.10">
    <property type="entry name" value="Metalloproteases ('zincins'), catalytic domain"/>
    <property type="match status" value="1"/>
</dbReference>
<dbReference type="AlphaFoldDB" id="A0A1S9PCX1"/>
<dbReference type="OrthoDB" id="15218at2"/>
<protein>
    <recommendedName>
        <fullName evidence="4">Peptidase M56 domain-containing protein</fullName>
    </recommendedName>
</protein>
<dbReference type="EMBL" id="MBTF01000023">
    <property type="protein sequence ID" value="OOQ58826.1"/>
    <property type="molecule type" value="Genomic_DNA"/>
</dbReference>
<dbReference type="PANTHER" id="PTHR34978">
    <property type="entry name" value="POSSIBLE SENSOR-TRANSDUCER PROTEIN BLAR"/>
    <property type="match status" value="1"/>
</dbReference>
<gene>
    <name evidence="5" type="ORF">BC343_09270</name>
</gene>
<accession>A0A1S9PCX1</accession>
<evidence type="ECO:0000259" key="4">
    <source>
        <dbReference type="Pfam" id="PF05569"/>
    </source>
</evidence>
<feature type="coiled-coil region" evidence="1">
    <location>
        <begin position="578"/>
        <end position="621"/>
    </location>
</feature>
<evidence type="ECO:0000313" key="5">
    <source>
        <dbReference type="EMBL" id="OOQ58826.1"/>
    </source>
</evidence>
<keyword evidence="3" id="KW-0472">Membrane</keyword>
<evidence type="ECO:0000256" key="1">
    <source>
        <dbReference type="SAM" id="Coils"/>
    </source>
</evidence>
<feature type="transmembrane region" description="Helical" evidence="3">
    <location>
        <begin position="12"/>
        <end position="34"/>
    </location>
</feature>
<feature type="compositionally biased region" description="Basic and acidic residues" evidence="2">
    <location>
        <begin position="665"/>
        <end position="694"/>
    </location>
</feature>
<feature type="transmembrane region" description="Helical" evidence="3">
    <location>
        <begin position="311"/>
        <end position="331"/>
    </location>
</feature>
<dbReference type="PANTHER" id="PTHR34978:SF3">
    <property type="entry name" value="SLR0241 PROTEIN"/>
    <property type="match status" value="1"/>
</dbReference>
<comment type="caution">
    <text evidence="5">The sequence shown here is derived from an EMBL/GenBank/DDBJ whole genome shotgun (WGS) entry which is preliminary data.</text>
</comment>
<evidence type="ECO:0000313" key="6">
    <source>
        <dbReference type="Proteomes" id="UP000189739"/>
    </source>
</evidence>
<keyword evidence="1" id="KW-0175">Coiled coil</keyword>
<keyword evidence="3" id="KW-0812">Transmembrane</keyword>
<feature type="region of interest" description="Disordered" evidence="2">
    <location>
        <begin position="643"/>
        <end position="694"/>
    </location>
</feature>
<dbReference type="RefSeq" id="WP_078349539.1">
    <property type="nucleotide sequence ID" value="NZ_MBTF01000023.1"/>
</dbReference>
<dbReference type="Proteomes" id="UP000189739">
    <property type="component" value="Unassembled WGS sequence"/>
</dbReference>